<name>A0ABV9W469_9ACTN</name>
<evidence type="ECO:0000313" key="6">
    <source>
        <dbReference type="Proteomes" id="UP001595912"/>
    </source>
</evidence>
<evidence type="ECO:0000313" key="5">
    <source>
        <dbReference type="EMBL" id="MFC5003097.1"/>
    </source>
</evidence>
<dbReference type="PANTHER" id="PTHR22683">
    <property type="entry name" value="SPORULATION PROTEIN RELATED"/>
    <property type="match status" value="1"/>
</dbReference>
<dbReference type="RefSeq" id="WP_380121811.1">
    <property type="nucleotide sequence ID" value="NZ_JBHSIU010000046.1"/>
</dbReference>
<feature type="domain" description="FtsK" evidence="4">
    <location>
        <begin position="303"/>
        <end position="482"/>
    </location>
</feature>
<comment type="caution">
    <text evidence="5">The sequence shown here is derived from an EMBL/GenBank/DDBJ whole genome shotgun (WGS) entry which is preliminary data.</text>
</comment>
<keyword evidence="2 3" id="KW-0067">ATP-binding</keyword>
<dbReference type="Proteomes" id="UP001595912">
    <property type="component" value="Unassembled WGS sequence"/>
</dbReference>
<dbReference type="InterPro" id="IPR027417">
    <property type="entry name" value="P-loop_NTPase"/>
</dbReference>
<dbReference type="SMART" id="SM00382">
    <property type="entry name" value="AAA"/>
    <property type="match status" value="4"/>
</dbReference>
<dbReference type="SUPFAM" id="SSF52540">
    <property type="entry name" value="P-loop containing nucleoside triphosphate hydrolases"/>
    <property type="match status" value="4"/>
</dbReference>
<sequence>MTTAWVRASPVAAGLAAARSRLPAGALELACHAAVAVAVDAGLLHLLRINFFLDPPTVLPFEAEAALLLSPLFREVGEDLYEIDPALRDALLAALTARFGPERPARVAVLLEQYTDQHPAWHLQPELEHAQRLTALNLVDPARAADWLAANRPSAGGPALTREWFVAMTGRLRPRTSLPDRLADAVAAADAPSHELRAAAVAELGELALLPGADVRAIALRLERVARVDDPPLRDIARDVLDTVKRLVPPPAPRQPAGDEPSDPYRSVPFPALYGIDPSTFDPERAWAVPGNLTVPIGTDPDGRPVLLDLREPGHGGTGPHALIVGATGAGKSELLRTLIVGLAARHSPAELNILPVDLRGGAAFAGLETLPHLAGLAVDSGDLVSLIERFKDVVLGEISRRQQPFTARRPHLLIVVDEFGSLLTADPSLIDTLISIGRLGRPVGIHLVVACQRLESGHLRGLDAHLSVRIALRAFSEQESQLAIGTPEAFDLPRAAGHGFLRAGDGAPQRFRGTSVSDPYSASWDDVLAQRPDSLLDVLVRRMAGHGAEVHQVWLPPLPPVLALGDLPADGVTIGEVDVPREHRRRPFSIDLSGASGHVAIVGEPRTGKTTALRTVVAALARTARPVGVYCVGGDLGPLIGLPDVITVLDPAHDHDTLNALFGSLGGSTAADTVLVVDGWSNLLRRYPGLGDLVSAGRVVIVASDERWSRFSEEHLAAFGTRVELRLDHPDTSRISVPAARLLRYETAGRALTAGGLQMQIALPIRRGGGSHEAYLRELATTPVEQPRPRIRLGTFLSGGEEFAVDFAADPHLIVLDASPDERLAVRQAIERSGNGEIVGPDDTTRVVEELQRSSGGVRMTGPDLWVIAEGALTPLTALRDLLPYASGLRLRVVVFAPVGASDGIVRTLKDLATPTITLSREIGELAVPDQQPRQIRLDPPTSPGVRFAELHGIDPATFDPARAWAVPGNLAVPIGSDPEGRAILVDLRDGSEGGMGPHGLVVGAAGAGTSELLRSLVLGLAVTNSPAELNILAVDFGGATFAGLEALPHLAGIVVDDVPRLVHVLLGEVDRRQQADPGRRPRLLVVIDEFGSLLSAQPSAVNALLQVLRVGRTLGIHVLLAARQLAENRLRGLDTYLTFRIAMRTVTAAESRLVLGGPEAFALPHEPGHGYLRNKADDSVRRFRGAMVTQVQEALVAPMAGRGGPVHEIWLPPLPQFVALGDLPTGAVTIGLADIPREHRQAPFTIDPSAEAGHTVIVGGHGAGKTTALQTVVTAIARQHEPYQVYCLGGGLNTVAGLPFVGGVFRRDDAAAINRLVTFLRHSPLDLTLRVAVLVVDDLPRVLRDHPSVADLLAIRRVHVVATATAWSAFEAEVLDTFATLIELRLDDPTASRFALDVAWQVSPDRPGCGHAGEGVRVQIAAPVRHVGGDHHQYVAELTDAWTGPLAPRVRPELRLRIGVHQDDGTDCVLNFAGRPHLLIRGSDDLVRRVGETIANWADGRVFGAADAATVAELLRARRPRPDLPTRGRLLRDLWTGPELWFVATAGLDGLAPLIEFLPEGYELGFHLIAPDEGWSIRGLDAANTATLIGARARSSRAGTIIQDGRQRKVTLEL</sequence>
<evidence type="ECO:0000256" key="2">
    <source>
        <dbReference type="ARBA" id="ARBA00022840"/>
    </source>
</evidence>
<evidence type="ECO:0000256" key="1">
    <source>
        <dbReference type="ARBA" id="ARBA00022741"/>
    </source>
</evidence>
<accession>A0ABV9W469</accession>
<feature type="domain" description="FtsK" evidence="4">
    <location>
        <begin position="982"/>
        <end position="1154"/>
    </location>
</feature>
<dbReference type="PANTHER" id="PTHR22683:SF1">
    <property type="entry name" value="TYPE VII SECRETION SYSTEM PROTEIN ESSC"/>
    <property type="match status" value="1"/>
</dbReference>
<dbReference type="Pfam" id="PF01580">
    <property type="entry name" value="FtsK_SpoIIIE"/>
    <property type="match status" value="4"/>
</dbReference>
<proteinExistence type="predicted"/>
<gene>
    <name evidence="5" type="ORF">ACFPIJ_35355</name>
</gene>
<dbReference type="EMBL" id="JBHSIU010000046">
    <property type="protein sequence ID" value="MFC5003097.1"/>
    <property type="molecule type" value="Genomic_DNA"/>
</dbReference>
<dbReference type="PROSITE" id="PS50901">
    <property type="entry name" value="FTSK"/>
    <property type="match status" value="2"/>
</dbReference>
<protein>
    <submittedName>
        <fullName evidence="5">FtsK/SpoIIIE domain-containing protein</fullName>
    </submittedName>
</protein>
<dbReference type="CDD" id="cd01127">
    <property type="entry name" value="TrwB_TraG_TraD_VirD4"/>
    <property type="match status" value="1"/>
</dbReference>
<feature type="binding site" evidence="3">
    <location>
        <begin position="1005"/>
        <end position="1012"/>
    </location>
    <ligand>
        <name>ATP</name>
        <dbReference type="ChEBI" id="CHEBI:30616"/>
    </ligand>
</feature>
<dbReference type="InterPro" id="IPR003593">
    <property type="entry name" value="AAA+_ATPase"/>
</dbReference>
<keyword evidence="6" id="KW-1185">Reference proteome</keyword>
<keyword evidence="1 3" id="KW-0547">Nucleotide-binding</keyword>
<dbReference type="InterPro" id="IPR050206">
    <property type="entry name" value="FtsK/SpoIIIE/SftA"/>
</dbReference>
<feature type="binding site" evidence="3">
    <location>
        <begin position="326"/>
        <end position="333"/>
    </location>
    <ligand>
        <name>ATP</name>
        <dbReference type="ChEBI" id="CHEBI:30616"/>
    </ligand>
</feature>
<dbReference type="InterPro" id="IPR002543">
    <property type="entry name" value="FtsK_dom"/>
</dbReference>
<evidence type="ECO:0000259" key="4">
    <source>
        <dbReference type="PROSITE" id="PS50901"/>
    </source>
</evidence>
<organism evidence="5 6">
    <name type="scientific">Dactylosporangium cerinum</name>
    <dbReference type="NCBI Taxonomy" id="1434730"/>
    <lineage>
        <taxon>Bacteria</taxon>
        <taxon>Bacillati</taxon>
        <taxon>Actinomycetota</taxon>
        <taxon>Actinomycetes</taxon>
        <taxon>Micromonosporales</taxon>
        <taxon>Micromonosporaceae</taxon>
        <taxon>Dactylosporangium</taxon>
    </lineage>
</organism>
<evidence type="ECO:0000256" key="3">
    <source>
        <dbReference type="PROSITE-ProRule" id="PRU00289"/>
    </source>
</evidence>
<reference evidence="6" key="1">
    <citation type="journal article" date="2019" name="Int. J. Syst. Evol. Microbiol.">
        <title>The Global Catalogue of Microorganisms (GCM) 10K type strain sequencing project: providing services to taxonomists for standard genome sequencing and annotation.</title>
        <authorList>
            <consortium name="The Broad Institute Genomics Platform"/>
            <consortium name="The Broad Institute Genome Sequencing Center for Infectious Disease"/>
            <person name="Wu L."/>
            <person name="Ma J."/>
        </authorList>
    </citation>
    <scope>NUCLEOTIDE SEQUENCE [LARGE SCALE GENOMIC DNA]</scope>
    <source>
        <strain evidence="6">CGMCC 4.7152</strain>
    </source>
</reference>
<dbReference type="Gene3D" id="3.40.50.300">
    <property type="entry name" value="P-loop containing nucleotide triphosphate hydrolases"/>
    <property type="match status" value="4"/>
</dbReference>